<accession>A0A8W8MFA4</accession>
<organism evidence="1 2">
    <name type="scientific">Magallana gigas</name>
    <name type="common">Pacific oyster</name>
    <name type="synonym">Crassostrea gigas</name>
    <dbReference type="NCBI Taxonomy" id="29159"/>
    <lineage>
        <taxon>Eukaryota</taxon>
        <taxon>Metazoa</taxon>
        <taxon>Spiralia</taxon>
        <taxon>Lophotrochozoa</taxon>
        <taxon>Mollusca</taxon>
        <taxon>Bivalvia</taxon>
        <taxon>Autobranchia</taxon>
        <taxon>Pteriomorphia</taxon>
        <taxon>Ostreida</taxon>
        <taxon>Ostreoidea</taxon>
        <taxon>Ostreidae</taxon>
        <taxon>Magallana</taxon>
    </lineage>
</organism>
<dbReference type="Proteomes" id="UP000005408">
    <property type="component" value="Unassembled WGS sequence"/>
</dbReference>
<evidence type="ECO:0000313" key="2">
    <source>
        <dbReference type="Proteomes" id="UP000005408"/>
    </source>
</evidence>
<name>A0A8W8MFA4_MAGGI</name>
<dbReference type="AlphaFoldDB" id="A0A8W8MFA4"/>
<dbReference type="EnsemblMetazoa" id="G33616.1">
    <property type="protein sequence ID" value="G33616.1:cds"/>
    <property type="gene ID" value="G33616"/>
</dbReference>
<sequence length="130" mass="14884">MDYIQEVLKPYYLVTLESYAAPHETAVTKPAPDFRRSVIQTIVTNAHCLDEVTLMKGSLVAIRPNIIQRNTQKQMTEKTNQTARFQGKPRKCLTIGRDMFSEEEERDIILKAIDGQDQENDSENRKEPGS</sequence>
<protein>
    <submittedName>
        <fullName evidence="1">Uncharacterized protein</fullName>
    </submittedName>
</protein>
<reference evidence="1" key="1">
    <citation type="submission" date="2022-08" db="UniProtKB">
        <authorList>
            <consortium name="EnsemblMetazoa"/>
        </authorList>
    </citation>
    <scope>IDENTIFICATION</scope>
    <source>
        <strain evidence="1">05x7-T-G4-1.051#20</strain>
    </source>
</reference>
<proteinExistence type="predicted"/>
<evidence type="ECO:0000313" key="1">
    <source>
        <dbReference type="EnsemblMetazoa" id="G33616.1:cds"/>
    </source>
</evidence>
<keyword evidence="2" id="KW-1185">Reference proteome</keyword>